<evidence type="ECO:0000259" key="2">
    <source>
        <dbReference type="PROSITE" id="PS50994"/>
    </source>
</evidence>
<dbReference type="OrthoDB" id="5287589at2"/>
<dbReference type="GO" id="GO:0003676">
    <property type="term" value="F:nucleic acid binding"/>
    <property type="evidence" value="ECO:0007669"/>
    <property type="project" value="InterPro"/>
</dbReference>
<evidence type="ECO:0000313" key="4">
    <source>
        <dbReference type="Proteomes" id="UP000318050"/>
    </source>
</evidence>
<dbReference type="PROSITE" id="PS50994">
    <property type="entry name" value="INTEGRASE"/>
    <property type="match status" value="1"/>
</dbReference>
<evidence type="ECO:0000256" key="1">
    <source>
        <dbReference type="SAM" id="MobiDB-lite"/>
    </source>
</evidence>
<evidence type="ECO:0000313" key="3">
    <source>
        <dbReference type="EMBL" id="TWB56150.1"/>
    </source>
</evidence>
<dbReference type="InterPro" id="IPR012337">
    <property type="entry name" value="RNaseH-like_sf"/>
</dbReference>
<dbReference type="InterPro" id="IPR036397">
    <property type="entry name" value="RNaseH_sf"/>
</dbReference>
<comment type="caution">
    <text evidence="3">The sequence shown here is derived from an EMBL/GenBank/DDBJ whole genome shotgun (WGS) entry which is preliminary data.</text>
</comment>
<dbReference type="Proteomes" id="UP000318050">
    <property type="component" value="Unassembled WGS sequence"/>
</dbReference>
<name>A0A560IH76_9PROT</name>
<dbReference type="EMBL" id="VITT01000013">
    <property type="protein sequence ID" value="TWB56150.1"/>
    <property type="molecule type" value="Genomic_DNA"/>
</dbReference>
<proteinExistence type="predicted"/>
<feature type="domain" description="Integrase catalytic" evidence="2">
    <location>
        <begin position="257"/>
        <end position="461"/>
    </location>
</feature>
<gene>
    <name evidence="3" type="ORF">FBZ92_113144</name>
</gene>
<feature type="region of interest" description="Disordered" evidence="1">
    <location>
        <begin position="652"/>
        <end position="676"/>
    </location>
</feature>
<dbReference type="SUPFAM" id="SSF53098">
    <property type="entry name" value="Ribonuclease H-like"/>
    <property type="match status" value="1"/>
</dbReference>
<protein>
    <submittedName>
        <fullName evidence="3">Integrase-like protein</fullName>
    </submittedName>
</protein>
<dbReference type="Gene3D" id="3.30.420.10">
    <property type="entry name" value="Ribonuclease H-like superfamily/Ribonuclease H"/>
    <property type="match status" value="1"/>
</dbReference>
<dbReference type="GO" id="GO:0015074">
    <property type="term" value="P:DNA integration"/>
    <property type="evidence" value="ECO:0007669"/>
    <property type="project" value="InterPro"/>
</dbReference>
<organism evidence="3 4">
    <name type="scientific">Nitrospirillum amazonense</name>
    <dbReference type="NCBI Taxonomy" id="28077"/>
    <lineage>
        <taxon>Bacteria</taxon>
        <taxon>Pseudomonadati</taxon>
        <taxon>Pseudomonadota</taxon>
        <taxon>Alphaproteobacteria</taxon>
        <taxon>Rhodospirillales</taxon>
        <taxon>Azospirillaceae</taxon>
        <taxon>Nitrospirillum</taxon>
    </lineage>
</organism>
<accession>A0A560IH76</accession>
<reference evidence="3 4" key="1">
    <citation type="submission" date="2019-06" db="EMBL/GenBank/DDBJ databases">
        <title>Genomic Encyclopedia of Type Strains, Phase IV (KMG-V): Genome sequencing to study the core and pangenomes of soil and plant-associated prokaryotes.</title>
        <authorList>
            <person name="Whitman W."/>
        </authorList>
    </citation>
    <scope>NUCLEOTIDE SEQUENCE [LARGE SCALE GENOMIC DNA]</scope>
    <source>
        <strain evidence="3 4">BR 11140</strain>
    </source>
</reference>
<sequence>MMSQINLYSGILLRIEGRVLRYERRDKLGRCVFVDMGTEAPQVFKEDELLRLTYERKAYRISGSEELAISESRVSKKPNLDTLIVDAALRARTCRRIEYVQAWDRSGEPTCTRDVLASIILTTAERIRDALPPRPGTVQGWIAQWLESGKDPLSLIDGIRNRGVRGPKGETRPEREVQRIVEELYLSAEAHNPVLVRDTIDAYFQRHNEVTGSTWKVPSLSTVRRRLAKLNRYDVMAAREGVAAADRKFQPTGLGAETTRPLERVELDLLKTDIIVVDEDKNPIDRPVIVLAIDHYSRMPLGFSIGFDQSVAAVMACIRNCIYPKTYIKDEFPDLNGTWPAWGLGENYVVDLGSQLLSDSFIQMMVMLRSNVIYAPLLSPNEKAVVERFFGTVTRDLIEHLPGRTFADFYKRGKEKVPEMQPVVTIEELRYLVHRWVVEYYIKKSHITLGCSPLEKWEEGIRKYPIAPLPNPDFISNALSLTAYRRLHDYGIEYKKILYNGVIVGEIRADPAFNDRGAATIKIDPTDLGSIQVYHPGKQAFFRLEQTLGSRRTFDARGVAVWQQDMALKLMDARKNHYKESGLARAHADLHAYVRENLVIKDRTVRRAKALYRSGKFQPGEPPVVDAIESQLAISAVFHDVELENDIGASFDDAEEGGLPLAPPTPAGKTTKRRKRPLKAIEAPVIQTPQVQLPPPQISPVSVDKAEAIRARMAAAGITARGGNVKEP</sequence>
<dbReference type="InterPro" id="IPR001584">
    <property type="entry name" value="Integrase_cat-core"/>
</dbReference>
<dbReference type="AlphaFoldDB" id="A0A560IH76"/>